<accession>A0AA86AKU5</accession>
<name>A0AA86AKU5_SULMK</name>
<dbReference type="KEGG" id="smul:SMUL_1171"/>
<reference evidence="2 3" key="1">
    <citation type="journal article" date="2014" name="Environ. Microbiol.">
        <title>Insights into organohalide respiration and the versatile catabolism of Sulfurospirillum multivorans gained from comparative genomics and physiological studies.</title>
        <authorList>
            <person name="Goris T."/>
            <person name="Schubert T."/>
            <person name="Gadkari J."/>
            <person name="Wubet T."/>
            <person name="Tarkka M."/>
            <person name="Buscot F."/>
            <person name="Adrian L."/>
            <person name="Diekert G."/>
        </authorList>
    </citation>
    <scope>NUCLEOTIDE SEQUENCE [LARGE SCALE GENOMIC DNA]</scope>
    <source>
        <strain evidence="3">DM 12446 / JCM 15788 / NBRC 109480</strain>
    </source>
</reference>
<feature type="chain" id="PRO_5041736170" evidence="1">
    <location>
        <begin position="18"/>
        <end position="191"/>
    </location>
</feature>
<feature type="signal peptide" evidence="1">
    <location>
        <begin position="1"/>
        <end position="17"/>
    </location>
</feature>
<dbReference type="EMBL" id="CP007201">
    <property type="protein sequence ID" value="AHJ12436.1"/>
    <property type="molecule type" value="Genomic_DNA"/>
</dbReference>
<proteinExistence type="predicted"/>
<evidence type="ECO:0000313" key="3">
    <source>
        <dbReference type="Proteomes" id="UP000019322"/>
    </source>
</evidence>
<dbReference type="Proteomes" id="UP000019322">
    <property type="component" value="Chromosome"/>
</dbReference>
<sequence length="191" mass="20980">MKKILLALMMFSSFLFSGSPVPATYEGNDIYKAEGVCRKIGVWHDWSSGTTGYSAYNFEVGYIVIADFAKNQVNYYLYTDAICPVPTPTCTADQDLVAGVCVPKCPTGSHVDSDLNLCMGDYNQTKTTFDNGNFIVYFSDGAEMYCDVSEEKCITHDKNFNVIPNRFLNPNLNPDGTVGSVQDSVSTSDNS</sequence>
<dbReference type="AlphaFoldDB" id="A0AA86AKU5"/>
<evidence type="ECO:0000313" key="2">
    <source>
        <dbReference type="EMBL" id="AHJ12436.1"/>
    </source>
</evidence>
<dbReference type="RefSeq" id="WP_025344322.1">
    <property type="nucleotide sequence ID" value="NZ_CP007201.1"/>
</dbReference>
<organism evidence="2 3">
    <name type="scientific">Sulfurospirillum multivorans (strain DM 12446 / JCM 15788 / NBRC 109480)</name>
    <dbReference type="NCBI Taxonomy" id="1150621"/>
    <lineage>
        <taxon>Bacteria</taxon>
        <taxon>Pseudomonadati</taxon>
        <taxon>Campylobacterota</taxon>
        <taxon>Epsilonproteobacteria</taxon>
        <taxon>Campylobacterales</taxon>
        <taxon>Sulfurospirillaceae</taxon>
        <taxon>Sulfurospirillum</taxon>
    </lineage>
</organism>
<keyword evidence="1" id="KW-0732">Signal</keyword>
<gene>
    <name evidence="2" type="ORF">SMUL_1171</name>
</gene>
<protein>
    <submittedName>
        <fullName evidence="2">Uncharacterized protein</fullName>
    </submittedName>
</protein>
<evidence type="ECO:0000256" key="1">
    <source>
        <dbReference type="SAM" id="SignalP"/>
    </source>
</evidence>